<gene>
    <name evidence="4" type="ORF">FE257_004227</name>
</gene>
<dbReference type="InterPro" id="IPR015424">
    <property type="entry name" value="PyrdxlP-dep_Trfase"/>
</dbReference>
<proteinExistence type="predicted"/>
<dbReference type="EMBL" id="VCAU01000019">
    <property type="protein sequence ID" value="KAF9891371.1"/>
    <property type="molecule type" value="Genomic_DNA"/>
</dbReference>
<dbReference type="Gene3D" id="3.90.1150.10">
    <property type="entry name" value="Aspartate Aminotransferase, domain 1"/>
    <property type="match status" value="1"/>
</dbReference>
<name>A0AAD4GW12_ASPNN</name>
<keyword evidence="5" id="KW-1185">Reference proteome</keyword>
<dbReference type="AlphaFoldDB" id="A0AAD4GW12"/>
<dbReference type="PRINTS" id="PR00753">
    <property type="entry name" value="ACCSYNTHASE"/>
</dbReference>
<accession>A0AAD4GW12</accession>
<dbReference type="Pfam" id="PF00155">
    <property type="entry name" value="Aminotran_1_2"/>
    <property type="match status" value="1"/>
</dbReference>
<dbReference type="InterPro" id="IPR004839">
    <property type="entry name" value="Aminotransferase_I/II_large"/>
</dbReference>
<dbReference type="PANTHER" id="PTHR43795">
    <property type="entry name" value="BIFUNCTIONAL ASPARTATE AMINOTRANSFERASE AND GLUTAMATE/ASPARTATE-PREPHENATE AMINOTRANSFERASE-RELATED"/>
    <property type="match status" value="1"/>
</dbReference>
<sequence length="458" mass="50822">MNTINPDNRIDTTTSTHQLSRRGACNAADRDVWSPREKSMGNPWSVNNPTGTVILRLAENSLLHEEIGQFVQTQIKVLPSDHPTYSTGPRGSRRLRNAAATFLTEQFRSRQGIITADNIFITAGVASAIDALAWAICNPGDGILIPRPLYNGFHVDILNRSNAQLVGVTYEGIEGFSTLDDLFRLEVNRRALEAALLRAESEGVTVRVLLVSNPHNPLGRCYPPETLMEFARFCGEKSLHFISDEIYAMSGFPNPAIPIATPFISTLALDFQGLIDPQLTHVLYGASKDFCANGLRLGLYWDILLVTACPPGCLGGHDREQTLDGNFMREKTTLMVENYTIATDFLRGHGIRYLEMDSGLFIWVDLRHLVGSDLEARNSGYKALKVTSPGASVYKQREMRIAELCIKNGVMIAPGHVYVAEEYGWFRITFTVGKQALKEGLDRLWKSLEEAAVEFGLD</sequence>
<reference evidence="4" key="2">
    <citation type="submission" date="2020-02" db="EMBL/GenBank/DDBJ databases">
        <authorList>
            <person name="Gilchrist C.L.M."/>
            <person name="Chooi Y.-H."/>
        </authorList>
    </citation>
    <scope>NUCLEOTIDE SEQUENCE</scope>
    <source>
        <strain evidence="4">MST-FP2251</strain>
    </source>
</reference>
<keyword evidence="1" id="KW-0663">Pyridoxal phosphate</keyword>
<evidence type="ECO:0000313" key="5">
    <source>
        <dbReference type="Proteomes" id="UP001194746"/>
    </source>
</evidence>
<reference evidence="4" key="1">
    <citation type="journal article" date="2019" name="Beilstein J. Org. Chem.">
        <title>Nanangenines: drimane sesquiterpenoids as the dominant metabolite cohort of a novel Australian fungus, Aspergillus nanangensis.</title>
        <authorList>
            <person name="Lacey H.J."/>
            <person name="Gilchrist C.L.M."/>
            <person name="Crombie A."/>
            <person name="Kalaitzis J.A."/>
            <person name="Vuong D."/>
            <person name="Rutledge P.J."/>
            <person name="Turner P."/>
            <person name="Pitt J.I."/>
            <person name="Lacey E."/>
            <person name="Chooi Y.H."/>
            <person name="Piggott A.M."/>
        </authorList>
    </citation>
    <scope>NUCLEOTIDE SEQUENCE</scope>
    <source>
        <strain evidence="4">MST-FP2251</strain>
    </source>
</reference>
<dbReference type="PANTHER" id="PTHR43795:SF39">
    <property type="entry name" value="AMINOTRANSFERASE CLASS I_CLASSII DOMAIN-CONTAINING PROTEIN"/>
    <property type="match status" value="1"/>
</dbReference>
<dbReference type="InterPro" id="IPR015422">
    <property type="entry name" value="PyrdxlP-dep_Trfase_small"/>
</dbReference>
<dbReference type="GO" id="GO:0008483">
    <property type="term" value="F:transaminase activity"/>
    <property type="evidence" value="ECO:0007669"/>
    <property type="project" value="TreeGrafter"/>
</dbReference>
<organism evidence="4 5">
    <name type="scientific">Aspergillus nanangensis</name>
    <dbReference type="NCBI Taxonomy" id="2582783"/>
    <lineage>
        <taxon>Eukaryota</taxon>
        <taxon>Fungi</taxon>
        <taxon>Dikarya</taxon>
        <taxon>Ascomycota</taxon>
        <taxon>Pezizomycotina</taxon>
        <taxon>Eurotiomycetes</taxon>
        <taxon>Eurotiomycetidae</taxon>
        <taxon>Eurotiales</taxon>
        <taxon>Aspergillaceae</taxon>
        <taxon>Aspergillus</taxon>
        <taxon>Aspergillus subgen. Circumdati</taxon>
    </lineage>
</organism>
<evidence type="ECO:0000259" key="3">
    <source>
        <dbReference type="Pfam" id="PF00155"/>
    </source>
</evidence>
<feature type="region of interest" description="Disordered" evidence="2">
    <location>
        <begin position="1"/>
        <end position="45"/>
    </location>
</feature>
<dbReference type="Gene3D" id="3.40.640.10">
    <property type="entry name" value="Type I PLP-dependent aspartate aminotransferase-like (Major domain)"/>
    <property type="match status" value="1"/>
</dbReference>
<dbReference type="SUPFAM" id="SSF53383">
    <property type="entry name" value="PLP-dependent transferases"/>
    <property type="match status" value="1"/>
</dbReference>
<protein>
    <recommendedName>
        <fullName evidence="3">Aminotransferase class I/classII large domain-containing protein</fullName>
    </recommendedName>
</protein>
<evidence type="ECO:0000313" key="4">
    <source>
        <dbReference type="EMBL" id="KAF9891371.1"/>
    </source>
</evidence>
<dbReference type="InterPro" id="IPR015421">
    <property type="entry name" value="PyrdxlP-dep_Trfase_major"/>
</dbReference>
<dbReference type="Proteomes" id="UP001194746">
    <property type="component" value="Unassembled WGS sequence"/>
</dbReference>
<comment type="caution">
    <text evidence="4">The sequence shown here is derived from an EMBL/GenBank/DDBJ whole genome shotgun (WGS) entry which is preliminary data.</text>
</comment>
<dbReference type="CDD" id="cd00609">
    <property type="entry name" value="AAT_like"/>
    <property type="match status" value="1"/>
</dbReference>
<feature type="domain" description="Aminotransferase class I/classII large" evidence="3">
    <location>
        <begin position="54"/>
        <end position="298"/>
    </location>
</feature>
<feature type="compositionally biased region" description="Polar residues" evidence="2">
    <location>
        <begin position="1"/>
        <end position="18"/>
    </location>
</feature>
<dbReference type="GO" id="GO:0006520">
    <property type="term" value="P:amino acid metabolic process"/>
    <property type="evidence" value="ECO:0007669"/>
    <property type="project" value="TreeGrafter"/>
</dbReference>
<dbReference type="InterPro" id="IPR050478">
    <property type="entry name" value="Ethylene_sulfur-biosynth"/>
</dbReference>
<evidence type="ECO:0000256" key="2">
    <source>
        <dbReference type="SAM" id="MobiDB-lite"/>
    </source>
</evidence>
<feature type="compositionally biased region" description="Basic and acidic residues" evidence="2">
    <location>
        <begin position="28"/>
        <end position="39"/>
    </location>
</feature>
<dbReference type="GO" id="GO:0030170">
    <property type="term" value="F:pyridoxal phosphate binding"/>
    <property type="evidence" value="ECO:0007669"/>
    <property type="project" value="InterPro"/>
</dbReference>
<evidence type="ECO:0000256" key="1">
    <source>
        <dbReference type="ARBA" id="ARBA00022898"/>
    </source>
</evidence>